<dbReference type="NCBIfam" id="TIGR02420">
    <property type="entry name" value="dksA"/>
    <property type="match status" value="1"/>
</dbReference>
<reference evidence="8 9" key="1">
    <citation type="journal article" date="2011" name="Appl. Environ. Microbiol.">
        <title>The genome of Buchnera aphidicola from the aphid Cinara tujafilina provides new clues about the evolutionary history of metabolic losses in bacterial endosymbionts.</title>
        <authorList>
            <person name="Lamelas A."/>
            <person name="Gosalbes M.J."/>
            <person name="Moya A."/>
            <person name="Latorre A."/>
        </authorList>
    </citation>
    <scope>NUCLEOTIDE SEQUENCE [LARGE SCALE GENOMIC DNA]</scope>
    <source>
        <strain evidence="9">Cinara tujafilina</strain>
    </source>
</reference>
<feature type="domain" description="DnaK suppressor protein DksA N-terminal" evidence="7">
    <location>
        <begin position="40"/>
        <end position="110"/>
    </location>
</feature>
<gene>
    <name evidence="8" type="primary">dksA</name>
    <name evidence="8" type="ORF">BCTU_132</name>
</gene>
<dbReference type="InterPro" id="IPR012784">
    <property type="entry name" value="DksA_RNA_pol-bd"/>
</dbReference>
<dbReference type="Pfam" id="PF21157">
    <property type="entry name" value="DksA_N"/>
    <property type="match status" value="1"/>
</dbReference>
<keyword evidence="3" id="KW-0863">Zinc-finger</keyword>
<dbReference type="HOGENOM" id="CLU_043144_2_0_6"/>
<keyword evidence="1" id="KW-0963">Cytoplasm</keyword>
<dbReference type="SUPFAM" id="SSF57716">
    <property type="entry name" value="Glucocorticoid receptor-like (DNA-binding domain)"/>
    <property type="match status" value="1"/>
</dbReference>
<evidence type="ECO:0000313" key="9">
    <source>
        <dbReference type="Proteomes" id="UP000006811"/>
    </source>
</evidence>
<dbReference type="eggNOG" id="COG1734">
    <property type="taxonomic scope" value="Bacteria"/>
</dbReference>
<evidence type="ECO:0000313" key="8">
    <source>
        <dbReference type="EMBL" id="AEH39721.1"/>
    </source>
</evidence>
<dbReference type="STRING" id="261317.BCTU_132"/>
<dbReference type="InterPro" id="IPR037187">
    <property type="entry name" value="DnaK_N"/>
</dbReference>
<dbReference type="PANTHER" id="PTHR33823:SF2">
    <property type="entry name" value="RNA POLYMERASE-BINDING TRANSCRIPTION FACTOR DKSA"/>
    <property type="match status" value="1"/>
</dbReference>
<dbReference type="AlphaFoldDB" id="F7WZ67"/>
<dbReference type="PROSITE" id="PS51128">
    <property type="entry name" value="ZF_DKSA_2"/>
    <property type="match status" value="1"/>
</dbReference>
<organism evidence="8 9">
    <name type="scientific">Buchnera aphidicola</name>
    <name type="common">Cinara tujafilina</name>
    <dbReference type="NCBI Taxonomy" id="261317"/>
    <lineage>
        <taxon>Bacteria</taxon>
        <taxon>Pseudomonadati</taxon>
        <taxon>Pseudomonadota</taxon>
        <taxon>Gammaproteobacteria</taxon>
        <taxon>Enterobacterales</taxon>
        <taxon>Erwiniaceae</taxon>
        <taxon>Buchnera</taxon>
    </lineage>
</organism>
<dbReference type="SUPFAM" id="SSF109635">
    <property type="entry name" value="DnaK suppressor protein DksA, alpha-hairpin domain"/>
    <property type="match status" value="1"/>
</dbReference>
<dbReference type="GO" id="GO:0008270">
    <property type="term" value="F:zinc ion binding"/>
    <property type="evidence" value="ECO:0007669"/>
    <property type="project" value="UniProtKB-KW"/>
</dbReference>
<dbReference type="KEGG" id="baj:BCTU_132"/>
<proteinExistence type="predicted"/>
<keyword evidence="9" id="KW-1185">Reference proteome</keyword>
<evidence type="ECO:0000256" key="4">
    <source>
        <dbReference type="ARBA" id="ARBA00022833"/>
    </source>
</evidence>
<protein>
    <submittedName>
        <fullName evidence="8">DnaK suppressor protein</fullName>
    </submittedName>
</protein>
<evidence type="ECO:0000256" key="3">
    <source>
        <dbReference type="ARBA" id="ARBA00022771"/>
    </source>
</evidence>
<evidence type="ECO:0000256" key="5">
    <source>
        <dbReference type="PROSITE-ProRule" id="PRU00510"/>
    </source>
</evidence>
<dbReference type="InterPro" id="IPR000962">
    <property type="entry name" value="Znf_DskA_TraR"/>
</dbReference>
<dbReference type="PROSITE" id="PS01102">
    <property type="entry name" value="ZF_DKSA_1"/>
    <property type="match status" value="1"/>
</dbReference>
<name>F7WZ67_9GAMM</name>
<accession>F7WZ67</accession>
<feature type="zinc finger region" description="dksA C4-type" evidence="5">
    <location>
        <begin position="118"/>
        <end position="142"/>
    </location>
</feature>
<feature type="domain" description="Zinc finger DksA/TraR C4-type" evidence="6">
    <location>
        <begin position="114"/>
        <end position="147"/>
    </location>
</feature>
<dbReference type="InterPro" id="IPR020458">
    <property type="entry name" value="Znf_DskA_TraR_CS"/>
</dbReference>
<keyword evidence="4" id="KW-0862">Zinc</keyword>
<evidence type="ECO:0000259" key="6">
    <source>
        <dbReference type="Pfam" id="PF01258"/>
    </source>
</evidence>
<dbReference type="Proteomes" id="UP000006811">
    <property type="component" value="Chromosome"/>
</dbReference>
<evidence type="ECO:0000256" key="2">
    <source>
        <dbReference type="ARBA" id="ARBA00022723"/>
    </source>
</evidence>
<dbReference type="PANTHER" id="PTHR33823">
    <property type="entry name" value="RNA POLYMERASE-BINDING TRANSCRIPTION FACTOR DKSA-RELATED"/>
    <property type="match status" value="1"/>
</dbReference>
<dbReference type="Pfam" id="PF01258">
    <property type="entry name" value="zf-dskA_traR"/>
    <property type="match status" value="1"/>
</dbReference>
<dbReference type="EMBL" id="CP001817">
    <property type="protein sequence ID" value="AEH39721.1"/>
    <property type="molecule type" value="Genomic_DNA"/>
</dbReference>
<evidence type="ECO:0000259" key="7">
    <source>
        <dbReference type="Pfam" id="PF21157"/>
    </source>
</evidence>
<dbReference type="InterPro" id="IPR048489">
    <property type="entry name" value="DksA_N"/>
</dbReference>
<keyword evidence="2" id="KW-0479">Metal-binding</keyword>
<sequence>MRRSMNIKKNPKKSSLNILSIAGLKPYILHKNEEYMNEAQIKHFKTILITWKKEITKTIQKNIFTIKNKNINLPDPIDRAAQEENFSLELRKRDREYKLIKKINDTLKRVENNTFGYCDICEIEIGIRRLEARPTAYLCIDCKTLAELRKKQISR</sequence>
<evidence type="ECO:0000256" key="1">
    <source>
        <dbReference type="ARBA" id="ARBA00022490"/>
    </source>
</evidence>
<dbReference type="Gene3D" id="1.20.120.910">
    <property type="entry name" value="DksA, coiled-coil domain"/>
    <property type="match status" value="1"/>
</dbReference>